<dbReference type="OrthoDB" id="9816011at2"/>
<dbReference type="Gene3D" id="1.10.10.60">
    <property type="entry name" value="Homeodomain-like"/>
    <property type="match status" value="1"/>
</dbReference>
<dbReference type="GO" id="GO:0043565">
    <property type="term" value="F:sequence-specific DNA binding"/>
    <property type="evidence" value="ECO:0007669"/>
    <property type="project" value="InterPro"/>
</dbReference>
<proteinExistence type="predicted"/>
<keyword evidence="2" id="KW-0238">DNA-binding</keyword>
<dbReference type="SUPFAM" id="SSF46689">
    <property type="entry name" value="Homeodomain-like"/>
    <property type="match status" value="2"/>
</dbReference>
<protein>
    <submittedName>
        <fullName evidence="6">AraC family transcriptional regulator</fullName>
    </submittedName>
</protein>
<evidence type="ECO:0000313" key="7">
    <source>
        <dbReference type="Proteomes" id="UP000253742"/>
    </source>
</evidence>
<evidence type="ECO:0000256" key="1">
    <source>
        <dbReference type="ARBA" id="ARBA00023015"/>
    </source>
</evidence>
<accession>A0A369UVS2</accession>
<dbReference type="SMART" id="SM00342">
    <property type="entry name" value="HTH_ARAC"/>
    <property type="match status" value="1"/>
</dbReference>
<dbReference type="EMBL" id="QQBH01000039">
    <property type="protein sequence ID" value="RDD84567.1"/>
    <property type="molecule type" value="Genomic_DNA"/>
</dbReference>
<organism evidence="6 7">
    <name type="scientific">Streptomyces parvulus</name>
    <dbReference type="NCBI Taxonomy" id="146923"/>
    <lineage>
        <taxon>Bacteria</taxon>
        <taxon>Bacillati</taxon>
        <taxon>Actinomycetota</taxon>
        <taxon>Actinomycetes</taxon>
        <taxon>Kitasatosporales</taxon>
        <taxon>Streptomycetaceae</taxon>
        <taxon>Streptomyces</taxon>
    </lineage>
</organism>
<dbReference type="Proteomes" id="UP000253742">
    <property type="component" value="Unassembled WGS sequence"/>
</dbReference>
<evidence type="ECO:0000256" key="3">
    <source>
        <dbReference type="ARBA" id="ARBA00023163"/>
    </source>
</evidence>
<dbReference type="PROSITE" id="PS01124">
    <property type="entry name" value="HTH_ARAC_FAMILY_2"/>
    <property type="match status" value="1"/>
</dbReference>
<sequence length="278" mass="28048">MDAAVDRAIERIREGFGEPLSISRLADTARLGRFEFARRFRETTRMSPAQFLTAVRVHEAKRLLERSGAPTAEVAAAAGFAGPQALTAAFTAATGLSPARYGRLCRGQGQAPPAPDPGPGAERGAVAGTVRLPAGLGSARVYLGAFATPVVRYPALAETIVDVPADRPSCYLLSGVPAGHWHLLAVAAAAPGAGHPPRTGPVPLAGGAGASVTVTADSVTSAAVRLGPPRPADPPVLLALPPLRPPADAVPPAPCAAFTPPEAGGVVRAVPHGPPSGA</sequence>
<evidence type="ECO:0000256" key="2">
    <source>
        <dbReference type="ARBA" id="ARBA00023125"/>
    </source>
</evidence>
<gene>
    <name evidence="6" type="ORF">DVZ84_34475</name>
</gene>
<evidence type="ECO:0000313" key="6">
    <source>
        <dbReference type="EMBL" id="RDD84567.1"/>
    </source>
</evidence>
<dbReference type="Pfam" id="PF12833">
    <property type="entry name" value="HTH_18"/>
    <property type="match status" value="1"/>
</dbReference>
<feature type="region of interest" description="Disordered" evidence="4">
    <location>
        <begin position="104"/>
        <end position="125"/>
    </location>
</feature>
<keyword evidence="3" id="KW-0804">Transcription</keyword>
<dbReference type="PANTHER" id="PTHR46796">
    <property type="entry name" value="HTH-TYPE TRANSCRIPTIONAL ACTIVATOR RHAS-RELATED"/>
    <property type="match status" value="1"/>
</dbReference>
<evidence type="ECO:0000259" key="5">
    <source>
        <dbReference type="PROSITE" id="PS01124"/>
    </source>
</evidence>
<dbReference type="RefSeq" id="WP_114533028.1">
    <property type="nucleotide sequence ID" value="NZ_QQBH01000039.1"/>
</dbReference>
<dbReference type="InterPro" id="IPR009057">
    <property type="entry name" value="Homeodomain-like_sf"/>
</dbReference>
<name>A0A369UVS2_9ACTN</name>
<dbReference type="InterPro" id="IPR050204">
    <property type="entry name" value="AraC_XylS_family_regulators"/>
</dbReference>
<comment type="caution">
    <text evidence="6">The sequence shown here is derived from an EMBL/GenBank/DDBJ whole genome shotgun (WGS) entry which is preliminary data.</text>
</comment>
<feature type="domain" description="HTH araC/xylS-type" evidence="5">
    <location>
        <begin position="6"/>
        <end position="104"/>
    </location>
</feature>
<dbReference type="GO" id="GO:0003700">
    <property type="term" value="F:DNA-binding transcription factor activity"/>
    <property type="evidence" value="ECO:0007669"/>
    <property type="project" value="InterPro"/>
</dbReference>
<keyword evidence="1" id="KW-0805">Transcription regulation</keyword>
<evidence type="ECO:0000256" key="4">
    <source>
        <dbReference type="SAM" id="MobiDB-lite"/>
    </source>
</evidence>
<dbReference type="AlphaFoldDB" id="A0A369UVS2"/>
<reference evidence="6 7" key="1">
    <citation type="submission" date="2018-07" db="EMBL/GenBank/DDBJ databases">
        <title>Genome guided investigation of antibiotics producing actinomycetales strain isolated from a Macau mangrove ecosystem.</title>
        <authorList>
            <person name="Hu D."/>
        </authorList>
    </citation>
    <scope>NUCLEOTIDE SEQUENCE [LARGE SCALE GENOMIC DNA]</scope>
    <source>
        <strain evidence="6 7">2297</strain>
    </source>
</reference>
<dbReference type="InterPro" id="IPR018060">
    <property type="entry name" value="HTH_AraC"/>
</dbReference>